<evidence type="ECO:0000313" key="4">
    <source>
        <dbReference type="Proteomes" id="UP000247498"/>
    </source>
</evidence>
<keyword evidence="1" id="KW-0175">Coiled coil</keyword>
<feature type="compositionally biased region" description="Low complexity" evidence="2">
    <location>
        <begin position="79"/>
        <end position="102"/>
    </location>
</feature>
<evidence type="ECO:0000313" key="3">
    <source>
        <dbReference type="EMBL" id="GBF99195.1"/>
    </source>
</evidence>
<evidence type="ECO:0000256" key="1">
    <source>
        <dbReference type="SAM" id="Coils"/>
    </source>
</evidence>
<accession>A0A2V0PPS5</accession>
<feature type="compositionally biased region" description="Low complexity" evidence="2">
    <location>
        <begin position="24"/>
        <end position="36"/>
    </location>
</feature>
<sequence>MDKLQSEYEALQQKLALLKRGPIAAAAAPASAAPGSNGSGGAERAALQPAQLPSVASMTPLAAGKPAPAATPLVQPQRAGGENRAPAAAAAGASAPAAGATAPHDRTREQTPSESNLQLTCSLPEGAAALAAIRFSERHQGSALCAAAAAAFEEAEFVRLCEQAMCAQLQRTKEGATAQSRILELAGEGAAGLRRLETDRHGQAAAPQLSTVAASAASLQASLESKTAAEAALQAQLNQAQAQPSELRSQLASEQAARTATANDLRAAQNQARCGARLEAAERALAAEEQRHQQESAALEEQLASANAARGAAAAEALAAGGDADEARRAASEAGAARARTETALQQLQAQHEALVAEHATLKQAARSLEDAAAAAAREDASAAETQASEAEAALAAAKEEASAQASRLAHLEGEFTALQELMGEGEQRDMVGRLLSRIGSLQCAAAAAEATRRQLHNQMVELRGNGPCDAGITPAEHAEGPHDRAMVSACVRAQSLFESRLREYCALGLGTAWAAQVPEDHPFLRWSAAEERLEAAILL</sequence>
<comment type="caution">
    <text evidence="3">The sequence shown here is derived from an EMBL/GenBank/DDBJ whole genome shotgun (WGS) entry which is preliminary data.</text>
</comment>
<dbReference type="InParanoid" id="A0A2V0PPS5"/>
<proteinExistence type="predicted"/>
<feature type="coiled-coil region" evidence="1">
    <location>
        <begin position="278"/>
        <end position="415"/>
    </location>
</feature>
<name>A0A2V0PPS5_9CHLO</name>
<evidence type="ECO:0000256" key="2">
    <source>
        <dbReference type="SAM" id="MobiDB-lite"/>
    </source>
</evidence>
<keyword evidence="4" id="KW-1185">Reference proteome</keyword>
<dbReference type="EMBL" id="BDRX01000149">
    <property type="protein sequence ID" value="GBF99195.1"/>
    <property type="molecule type" value="Genomic_DNA"/>
</dbReference>
<gene>
    <name evidence="3" type="ORF">Rsub_12453</name>
</gene>
<feature type="region of interest" description="Disordered" evidence="2">
    <location>
        <begin position="24"/>
        <end position="117"/>
    </location>
</feature>
<dbReference type="STRING" id="307507.A0A2V0PPS5"/>
<dbReference type="Proteomes" id="UP000247498">
    <property type="component" value="Unassembled WGS sequence"/>
</dbReference>
<dbReference type="AlphaFoldDB" id="A0A2V0PPS5"/>
<protein>
    <submittedName>
        <fullName evidence="3">Kinesin</fullName>
    </submittedName>
</protein>
<organism evidence="3 4">
    <name type="scientific">Raphidocelis subcapitata</name>
    <dbReference type="NCBI Taxonomy" id="307507"/>
    <lineage>
        <taxon>Eukaryota</taxon>
        <taxon>Viridiplantae</taxon>
        <taxon>Chlorophyta</taxon>
        <taxon>core chlorophytes</taxon>
        <taxon>Chlorophyceae</taxon>
        <taxon>CS clade</taxon>
        <taxon>Sphaeropleales</taxon>
        <taxon>Selenastraceae</taxon>
        <taxon>Raphidocelis</taxon>
    </lineage>
</organism>
<reference evidence="3 4" key="1">
    <citation type="journal article" date="2018" name="Sci. Rep.">
        <title>Raphidocelis subcapitata (=Pseudokirchneriella subcapitata) provides an insight into genome evolution and environmental adaptations in the Sphaeropleales.</title>
        <authorList>
            <person name="Suzuki S."/>
            <person name="Yamaguchi H."/>
            <person name="Nakajima N."/>
            <person name="Kawachi M."/>
        </authorList>
    </citation>
    <scope>NUCLEOTIDE SEQUENCE [LARGE SCALE GENOMIC DNA]</scope>
    <source>
        <strain evidence="3 4">NIES-35</strain>
    </source>
</reference>